<organism evidence="1 2">
    <name type="scientific">Auriscalpium vulgare</name>
    <dbReference type="NCBI Taxonomy" id="40419"/>
    <lineage>
        <taxon>Eukaryota</taxon>
        <taxon>Fungi</taxon>
        <taxon>Dikarya</taxon>
        <taxon>Basidiomycota</taxon>
        <taxon>Agaricomycotina</taxon>
        <taxon>Agaricomycetes</taxon>
        <taxon>Russulales</taxon>
        <taxon>Auriscalpiaceae</taxon>
        <taxon>Auriscalpium</taxon>
    </lineage>
</organism>
<evidence type="ECO:0000313" key="2">
    <source>
        <dbReference type="Proteomes" id="UP000814033"/>
    </source>
</evidence>
<name>A0ACB8R6Z0_9AGAM</name>
<keyword evidence="2" id="KW-1185">Reference proteome</keyword>
<gene>
    <name evidence="1" type="ORF">FA95DRAFT_994024</name>
</gene>
<reference evidence="1" key="1">
    <citation type="submission" date="2021-02" db="EMBL/GenBank/DDBJ databases">
        <authorList>
            <consortium name="DOE Joint Genome Institute"/>
            <person name="Ahrendt S."/>
            <person name="Looney B.P."/>
            <person name="Miyauchi S."/>
            <person name="Morin E."/>
            <person name="Drula E."/>
            <person name="Courty P.E."/>
            <person name="Chicoki N."/>
            <person name="Fauchery L."/>
            <person name="Kohler A."/>
            <person name="Kuo A."/>
            <person name="Labutti K."/>
            <person name="Pangilinan J."/>
            <person name="Lipzen A."/>
            <person name="Riley R."/>
            <person name="Andreopoulos W."/>
            <person name="He G."/>
            <person name="Johnson J."/>
            <person name="Barry K.W."/>
            <person name="Grigoriev I.V."/>
            <person name="Nagy L."/>
            <person name="Hibbett D."/>
            <person name="Henrissat B."/>
            <person name="Matheny P.B."/>
            <person name="Labbe J."/>
            <person name="Martin F."/>
        </authorList>
    </citation>
    <scope>NUCLEOTIDE SEQUENCE</scope>
    <source>
        <strain evidence="1">FP105234-sp</strain>
    </source>
</reference>
<comment type="caution">
    <text evidence="1">The sequence shown here is derived from an EMBL/GenBank/DDBJ whole genome shotgun (WGS) entry which is preliminary data.</text>
</comment>
<protein>
    <submittedName>
        <fullName evidence="1">Uncharacterized protein</fullName>
    </submittedName>
</protein>
<sequence length="422" mass="44209">MEISRLPVYPLKRPLALRQTSSSDSSLSESQSLVSSTQSQAESSSTSEPPITSSTPPTSTPSSAPPSSSTSLPSSSDPPPSSSLPASSDRHSSSALTTSSTSSSEVSTSQPVSDTPTTTTSAPPLTPASSSSPVSLSSGFIFTTFTSSIATEINGTPTTIVTPIVTSLRDPSSNHTTSRHTAIMVGSAIGGAALLIGALAALFFLRRRANKRRYSFLARKPLRPREAFLAGEDMDDPPEASPGYQDDPFAHGDQYALPPRLMRARASESGSIFQEGVWPPPAAGSRLADPIVSAGKTDDLSRIVDDVMGPSTPPRRGDGHETPRLRGGSWGMSGSRESIELHGFGVPALAVTQSEHGRDASMGSHTQLLLDTDHEGNSPSPLTLTLTNPDPEEPLTPPAVKNWLQRSPNHSPKALPKAHHGD</sequence>
<proteinExistence type="predicted"/>
<reference evidence="1" key="2">
    <citation type="journal article" date="2022" name="New Phytol.">
        <title>Evolutionary transition to the ectomycorrhizal habit in the genomes of a hyperdiverse lineage of mushroom-forming fungi.</title>
        <authorList>
            <person name="Looney B."/>
            <person name="Miyauchi S."/>
            <person name="Morin E."/>
            <person name="Drula E."/>
            <person name="Courty P.E."/>
            <person name="Kohler A."/>
            <person name="Kuo A."/>
            <person name="LaButti K."/>
            <person name="Pangilinan J."/>
            <person name="Lipzen A."/>
            <person name="Riley R."/>
            <person name="Andreopoulos W."/>
            <person name="He G."/>
            <person name="Johnson J."/>
            <person name="Nolan M."/>
            <person name="Tritt A."/>
            <person name="Barry K.W."/>
            <person name="Grigoriev I.V."/>
            <person name="Nagy L.G."/>
            <person name="Hibbett D."/>
            <person name="Henrissat B."/>
            <person name="Matheny P.B."/>
            <person name="Labbe J."/>
            <person name="Martin F.M."/>
        </authorList>
    </citation>
    <scope>NUCLEOTIDE SEQUENCE</scope>
    <source>
        <strain evidence="1">FP105234-sp</strain>
    </source>
</reference>
<dbReference type="EMBL" id="MU276276">
    <property type="protein sequence ID" value="KAI0039667.1"/>
    <property type="molecule type" value="Genomic_DNA"/>
</dbReference>
<accession>A0ACB8R6Z0</accession>
<evidence type="ECO:0000313" key="1">
    <source>
        <dbReference type="EMBL" id="KAI0039667.1"/>
    </source>
</evidence>
<dbReference type="Proteomes" id="UP000814033">
    <property type="component" value="Unassembled WGS sequence"/>
</dbReference>